<dbReference type="RefSeq" id="WP_169859996.1">
    <property type="nucleotide sequence ID" value="NZ_CP053021.1"/>
</dbReference>
<evidence type="ECO:0000259" key="2">
    <source>
        <dbReference type="Pfam" id="PF20172"/>
    </source>
</evidence>
<proteinExistence type="predicted"/>
<accession>A0A6M4G5P8</accession>
<feature type="compositionally biased region" description="Basic and acidic residues" evidence="1">
    <location>
        <begin position="92"/>
        <end position="103"/>
    </location>
</feature>
<feature type="region of interest" description="Disordered" evidence="1">
    <location>
        <begin position="1"/>
        <end position="117"/>
    </location>
</feature>
<dbReference type="InterPro" id="IPR046668">
    <property type="entry name" value="DUF6538"/>
</dbReference>
<dbReference type="Pfam" id="PF20172">
    <property type="entry name" value="DUF6538"/>
    <property type="match status" value="1"/>
</dbReference>
<dbReference type="AlphaFoldDB" id="A0A6M4G5P8"/>
<evidence type="ECO:0000313" key="3">
    <source>
        <dbReference type="EMBL" id="QJR01027.1"/>
    </source>
</evidence>
<organism evidence="3 4">
    <name type="scientific">Sphingobium yanoikuyae</name>
    <name type="common">Sphingomonas yanoikuyae</name>
    <dbReference type="NCBI Taxonomy" id="13690"/>
    <lineage>
        <taxon>Bacteria</taxon>
        <taxon>Pseudomonadati</taxon>
        <taxon>Pseudomonadota</taxon>
        <taxon>Alphaproteobacteria</taxon>
        <taxon>Sphingomonadales</taxon>
        <taxon>Sphingomonadaceae</taxon>
        <taxon>Sphingobium</taxon>
    </lineage>
</organism>
<feature type="compositionally biased region" description="Polar residues" evidence="1">
    <location>
        <begin position="7"/>
        <end position="19"/>
    </location>
</feature>
<evidence type="ECO:0000256" key="1">
    <source>
        <dbReference type="SAM" id="MobiDB-lite"/>
    </source>
</evidence>
<dbReference type="Proteomes" id="UP000502611">
    <property type="component" value="Chromosome"/>
</dbReference>
<dbReference type="EMBL" id="CP053021">
    <property type="protein sequence ID" value="QJR01027.1"/>
    <property type="molecule type" value="Genomic_DNA"/>
</dbReference>
<sequence>MEISIMATRSKQPKATSATYAPAHDQGESVGGIIEHIDGEAGDDGGEMMVLDAGSPQPARATRQSPATRSTPRQTPENQRKPAQKRVTSCVRDTKLGHNDPSKIDLTPSKQTKYSPPSWVTTVGHKRWPRGLSLRGSTFQFRVRVPADLRADFGCSHVKRSLRTDSPSLAMRLGRQAAAEIDIMFA</sequence>
<reference evidence="3 4" key="1">
    <citation type="submission" date="2020-04" db="EMBL/GenBank/DDBJ databases">
        <title>The Whole Genome Analysis of High salt-tolerant Sphingobium yanoikuyae YC-XJ2 with Aryl organophosphorus flame retardants (aryl-OPFRs)-degrading capacity and characteristics of Related phosphotriesterase.</title>
        <authorList>
            <person name="Li X."/>
        </authorList>
    </citation>
    <scope>NUCLEOTIDE SEQUENCE [LARGE SCALE GENOMIC DNA]</scope>
    <source>
        <strain evidence="3 4">YC-XJ2</strain>
    </source>
</reference>
<gene>
    <name evidence="3" type="ORF">HH800_01730</name>
</gene>
<feature type="domain" description="DUF6538" evidence="2">
    <location>
        <begin position="132"/>
        <end position="186"/>
    </location>
</feature>
<name>A0A6M4G5P8_SPHYA</name>
<protein>
    <recommendedName>
        <fullName evidence="2">DUF6538 domain-containing protein</fullName>
    </recommendedName>
</protein>
<feature type="compositionally biased region" description="Polar residues" evidence="1">
    <location>
        <begin position="62"/>
        <end position="77"/>
    </location>
</feature>
<evidence type="ECO:0000313" key="4">
    <source>
        <dbReference type="Proteomes" id="UP000502611"/>
    </source>
</evidence>
<feature type="compositionally biased region" description="Polar residues" evidence="1">
    <location>
        <begin position="108"/>
        <end position="117"/>
    </location>
</feature>